<evidence type="ECO:0000259" key="1">
    <source>
        <dbReference type="Pfam" id="PF12867"/>
    </source>
</evidence>
<gene>
    <name evidence="2" type="ORF">SAMN04487935_3620</name>
</gene>
<keyword evidence="3" id="KW-1185">Reference proteome</keyword>
<dbReference type="InterPro" id="IPR034660">
    <property type="entry name" value="DinB/YfiT-like"/>
</dbReference>
<dbReference type="Pfam" id="PF12867">
    <property type="entry name" value="DinB_2"/>
    <property type="match status" value="1"/>
</dbReference>
<name>A0A1G9CQZ4_9FLAO</name>
<dbReference type="Proteomes" id="UP000199580">
    <property type="component" value="Unassembled WGS sequence"/>
</dbReference>
<dbReference type="EMBL" id="FNEZ01000007">
    <property type="protein sequence ID" value="SDK54029.1"/>
    <property type="molecule type" value="Genomic_DNA"/>
</dbReference>
<dbReference type="RefSeq" id="WP_091398936.1">
    <property type="nucleotide sequence ID" value="NZ_BKAI01000010.1"/>
</dbReference>
<sequence>MKEPQRILELFEDLYNGEPWLDITLFGTLQNITAEAAAEKKYPNRNSIWEITNHLILWRLSVLDRVKGHVIESPETNYFYPIEDTSPKAWAKTIDNLEYSEKEWMEFLNGLPPKKLDDVYINNGLTNYEHIHGIIQHDAYHLGQIVLLSKHSY</sequence>
<accession>A0A1G9CQZ4</accession>
<organism evidence="2 3">
    <name type="scientific">Flavobacterium noncentrifugens</name>
    <dbReference type="NCBI Taxonomy" id="1128970"/>
    <lineage>
        <taxon>Bacteria</taxon>
        <taxon>Pseudomonadati</taxon>
        <taxon>Bacteroidota</taxon>
        <taxon>Flavobacteriia</taxon>
        <taxon>Flavobacteriales</taxon>
        <taxon>Flavobacteriaceae</taxon>
        <taxon>Flavobacterium</taxon>
    </lineage>
</organism>
<protein>
    <submittedName>
        <fullName evidence="2">DinB superfamily protein</fullName>
    </submittedName>
</protein>
<dbReference type="AlphaFoldDB" id="A0A1G9CQZ4"/>
<evidence type="ECO:0000313" key="3">
    <source>
        <dbReference type="Proteomes" id="UP000199580"/>
    </source>
</evidence>
<proteinExistence type="predicted"/>
<evidence type="ECO:0000313" key="2">
    <source>
        <dbReference type="EMBL" id="SDK54029.1"/>
    </source>
</evidence>
<dbReference type="SUPFAM" id="SSF109854">
    <property type="entry name" value="DinB/YfiT-like putative metalloenzymes"/>
    <property type="match status" value="1"/>
</dbReference>
<dbReference type="InterPro" id="IPR024775">
    <property type="entry name" value="DinB-like"/>
</dbReference>
<reference evidence="2 3" key="1">
    <citation type="submission" date="2016-10" db="EMBL/GenBank/DDBJ databases">
        <authorList>
            <person name="de Groot N.N."/>
        </authorList>
    </citation>
    <scope>NUCLEOTIDE SEQUENCE [LARGE SCALE GENOMIC DNA]</scope>
    <source>
        <strain evidence="2 3">CGMCC 1.10076</strain>
    </source>
</reference>
<dbReference type="OrthoDB" id="9814103at2"/>
<dbReference type="Gene3D" id="1.20.120.450">
    <property type="entry name" value="dinb family like domain"/>
    <property type="match status" value="1"/>
</dbReference>
<feature type="domain" description="DinB-like" evidence="1">
    <location>
        <begin position="27"/>
        <end position="145"/>
    </location>
</feature>